<evidence type="ECO:0000259" key="10">
    <source>
        <dbReference type="Pfam" id="PF10099"/>
    </source>
</evidence>
<proteinExistence type="predicted"/>
<dbReference type="InterPro" id="IPR051474">
    <property type="entry name" value="Anti-sigma-K/W_factor"/>
</dbReference>
<protein>
    <recommendedName>
        <fullName evidence="8">Regulator of SigK</fullName>
    </recommendedName>
    <alternativeName>
        <fullName evidence="7">Sigma-K anti-sigma factor RskA</fullName>
    </alternativeName>
</protein>
<reference evidence="11 12" key="1">
    <citation type="journal article" date="2019" name="Nat. Microbiol.">
        <title>Mediterranean grassland soil C-N compound turnover is dependent on rainfall and depth, and is mediated by genomically divergent microorganisms.</title>
        <authorList>
            <person name="Diamond S."/>
            <person name="Andeer P.F."/>
            <person name="Li Z."/>
            <person name="Crits-Christoph A."/>
            <person name="Burstein D."/>
            <person name="Anantharaman K."/>
            <person name="Lane K.R."/>
            <person name="Thomas B.C."/>
            <person name="Pan C."/>
            <person name="Northen T.R."/>
            <person name="Banfield J.F."/>
        </authorList>
    </citation>
    <scope>NUCLEOTIDE SEQUENCE [LARGE SCALE GENOMIC DNA]</scope>
    <source>
        <strain evidence="11">WS_4</strain>
    </source>
</reference>
<evidence type="ECO:0000256" key="9">
    <source>
        <dbReference type="SAM" id="Phobius"/>
    </source>
</evidence>
<accession>A0A538SXJ3</accession>
<dbReference type="GO" id="GO:0016989">
    <property type="term" value="F:sigma factor antagonist activity"/>
    <property type="evidence" value="ECO:0007669"/>
    <property type="project" value="TreeGrafter"/>
</dbReference>
<dbReference type="Gene3D" id="1.10.10.1320">
    <property type="entry name" value="Anti-sigma factor, zinc-finger domain"/>
    <property type="match status" value="1"/>
</dbReference>
<evidence type="ECO:0000313" key="12">
    <source>
        <dbReference type="Proteomes" id="UP000319829"/>
    </source>
</evidence>
<evidence type="ECO:0000256" key="4">
    <source>
        <dbReference type="ARBA" id="ARBA00022692"/>
    </source>
</evidence>
<evidence type="ECO:0000256" key="6">
    <source>
        <dbReference type="ARBA" id="ARBA00023136"/>
    </source>
</evidence>
<organism evidence="11 12">
    <name type="scientific">Eiseniibacteriota bacterium</name>
    <dbReference type="NCBI Taxonomy" id="2212470"/>
    <lineage>
        <taxon>Bacteria</taxon>
        <taxon>Candidatus Eiseniibacteriota</taxon>
    </lineage>
</organism>
<dbReference type="GO" id="GO:0005886">
    <property type="term" value="C:plasma membrane"/>
    <property type="evidence" value="ECO:0007669"/>
    <property type="project" value="UniProtKB-SubCell"/>
</dbReference>
<dbReference type="AlphaFoldDB" id="A0A538SXJ3"/>
<dbReference type="GO" id="GO:0006417">
    <property type="term" value="P:regulation of translation"/>
    <property type="evidence" value="ECO:0007669"/>
    <property type="project" value="TreeGrafter"/>
</dbReference>
<keyword evidence="4 9" id="KW-0812">Transmembrane</keyword>
<gene>
    <name evidence="11" type="ORF">E6K74_01240</name>
</gene>
<evidence type="ECO:0000313" key="11">
    <source>
        <dbReference type="EMBL" id="TMQ56072.1"/>
    </source>
</evidence>
<keyword evidence="3" id="KW-1003">Cell membrane</keyword>
<evidence type="ECO:0000256" key="8">
    <source>
        <dbReference type="ARBA" id="ARBA00030803"/>
    </source>
</evidence>
<feature type="transmembrane region" description="Helical" evidence="9">
    <location>
        <begin position="105"/>
        <end position="125"/>
    </location>
</feature>
<keyword evidence="6 9" id="KW-0472">Membrane</keyword>
<dbReference type="PANTHER" id="PTHR37461">
    <property type="entry name" value="ANTI-SIGMA-K FACTOR RSKA"/>
    <property type="match status" value="1"/>
</dbReference>
<comment type="subcellular location">
    <subcellularLocation>
        <location evidence="2">Cell membrane</location>
    </subcellularLocation>
    <subcellularLocation>
        <location evidence="1">Membrane</location>
        <topology evidence="1">Single-pass membrane protein</topology>
    </subcellularLocation>
</comment>
<evidence type="ECO:0000256" key="2">
    <source>
        <dbReference type="ARBA" id="ARBA00004236"/>
    </source>
</evidence>
<evidence type="ECO:0000256" key="3">
    <source>
        <dbReference type="ARBA" id="ARBA00022475"/>
    </source>
</evidence>
<keyword evidence="5 9" id="KW-1133">Transmembrane helix</keyword>
<evidence type="ECO:0000256" key="1">
    <source>
        <dbReference type="ARBA" id="ARBA00004167"/>
    </source>
</evidence>
<dbReference type="InterPro" id="IPR018764">
    <property type="entry name" value="RskA_C"/>
</dbReference>
<dbReference type="PANTHER" id="PTHR37461:SF1">
    <property type="entry name" value="ANTI-SIGMA-K FACTOR RSKA"/>
    <property type="match status" value="1"/>
</dbReference>
<dbReference type="Pfam" id="PF10099">
    <property type="entry name" value="RskA_C"/>
    <property type="match status" value="1"/>
</dbReference>
<comment type="caution">
    <text evidence="11">The sequence shown here is derived from an EMBL/GenBank/DDBJ whole genome shotgun (WGS) entry which is preliminary data.</text>
</comment>
<evidence type="ECO:0000256" key="7">
    <source>
        <dbReference type="ARBA" id="ARBA00029829"/>
    </source>
</evidence>
<feature type="domain" description="Anti-sigma K factor RskA C-terminal" evidence="10">
    <location>
        <begin position="108"/>
        <end position="263"/>
    </location>
</feature>
<dbReference type="Proteomes" id="UP000319829">
    <property type="component" value="Unassembled WGS sequence"/>
</dbReference>
<evidence type="ECO:0000256" key="5">
    <source>
        <dbReference type="ARBA" id="ARBA00022989"/>
    </source>
</evidence>
<sequence>MGVSQHRDEHLDLCAAYVLGCLDEADRSRLEAHLAEACPVCEGALRDFGGSAVLLAASVPPALPSPAIKARVLAAVRGDAGADGGRAKEGRILPMKKRWAPPPRLGWALAACFVLATGVLFTTMTRLRQDLNRARDQVQNLTRDLDAERRWAAVLASPGARTASFSLTLAGEAELRARATVDPETHRAILVFQNFKAPSGRDYELWALRGNTPVSLGLIRPDPSGRAVLRIEDIGDPAGLTAFAISLEPRGGAPTRNEPTGPIVMIGSLGG</sequence>
<dbReference type="InterPro" id="IPR041916">
    <property type="entry name" value="Anti_sigma_zinc_sf"/>
</dbReference>
<dbReference type="EMBL" id="VBOU01000007">
    <property type="protein sequence ID" value="TMQ56072.1"/>
    <property type="molecule type" value="Genomic_DNA"/>
</dbReference>
<name>A0A538SXJ3_UNCEI</name>